<dbReference type="GeneID" id="91571259"/>
<comment type="caution">
    <text evidence="2">The sequence shown here is derived from an EMBL/GenBank/DDBJ whole genome shotgun (WGS) entry which is preliminary data.</text>
</comment>
<feature type="region of interest" description="Disordered" evidence="1">
    <location>
        <begin position="422"/>
        <end position="642"/>
    </location>
</feature>
<proteinExistence type="predicted"/>
<feature type="compositionally biased region" description="Basic and acidic residues" evidence="1">
    <location>
        <begin position="431"/>
        <end position="465"/>
    </location>
</feature>
<evidence type="ECO:0000313" key="2">
    <source>
        <dbReference type="EMBL" id="MBP2404924.1"/>
    </source>
</evidence>
<evidence type="ECO:0000256" key="1">
    <source>
        <dbReference type="SAM" id="MobiDB-lite"/>
    </source>
</evidence>
<organism evidence="2 3">
    <name type="scientific">Streptomyces syringium</name>
    <dbReference type="NCBI Taxonomy" id="76729"/>
    <lineage>
        <taxon>Bacteria</taxon>
        <taxon>Bacillati</taxon>
        <taxon>Actinomycetota</taxon>
        <taxon>Actinomycetes</taxon>
        <taxon>Kitasatosporales</taxon>
        <taxon>Streptomycetaceae</taxon>
        <taxon>Streptomyces</taxon>
    </lineage>
</organism>
<dbReference type="Proteomes" id="UP001519291">
    <property type="component" value="Unassembled WGS sequence"/>
</dbReference>
<protein>
    <submittedName>
        <fullName evidence="2">GNAT superfamily N-acetyltransferase</fullName>
    </submittedName>
</protein>
<keyword evidence="3" id="KW-1185">Reference proteome</keyword>
<gene>
    <name evidence="2" type="ORF">JO379_004393</name>
</gene>
<reference evidence="2 3" key="1">
    <citation type="submission" date="2021-03" db="EMBL/GenBank/DDBJ databases">
        <title>Sequencing the genomes of 1000 actinobacteria strains.</title>
        <authorList>
            <person name="Klenk H.-P."/>
        </authorList>
    </citation>
    <scope>NUCLEOTIDE SEQUENCE [LARGE SCALE GENOMIC DNA]</scope>
    <source>
        <strain evidence="2 3">DSM 41480</strain>
    </source>
</reference>
<dbReference type="CDD" id="cd04301">
    <property type="entry name" value="NAT_SF"/>
    <property type="match status" value="1"/>
</dbReference>
<feature type="compositionally biased region" description="Basic and acidic residues" evidence="1">
    <location>
        <begin position="590"/>
        <end position="602"/>
    </location>
</feature>
<evidence type="ECO:0000313" key="3">
    <source>
        <dbReference type="Proteomes" id="UP001519291"/>
    </source>
</evidence>
<sequence length="847" mass="88492">MSDKDLIVPSGIPQFTGDLETLETESKSLATNAKLFRDSGAAVHTQFQGLSACYKAPEADKLFATTQPVATKSDGFADDLEKVSSALTAYAGEVRPLKDKLKSLKDDAFAFVDSLEGDDDWREDQKKVDRNNNLWHSVNATVAAFHAAERACHDKIVALVKGTPLIADDGSHKPNMYGYKASDLDHAEETPWGKLAEREYTGIEWLGHQIKSFVWDGFIVDGVWGTIKGLGTLVGTDGWDAAGQAWTGLAKLATGLAITATPLGAAYWMAPEDKLPSWLRDSRTAVKETGKALIAYDQWGKNPARAAGGVTFNVLTTVFTGGAGGVAKGGAAAKAISVAGKVSRVVDPITYIGKAGKFTFVKVGDLMASLKSLNPGASLRIAGDTFKLADELAAAKLPERPAGVPDEAAAFVDSKGRPVYLNPKTGELFDETGKVKQPAEDVPKEGSAAERAAEAEKARTPEAEKVLVGAGARAGSDVTASAGRVGDNAAGGAARDVPGGTGSRVPGGTAHDLGQGPSASHGSPGTGGGGGGGGHSTPHTGGGGGHDVPGSGTGGHASGGHGSSGHGDTPPRDGDHGNGTGHDAPSGNPHEPDGAHGSKPEGTDNAGPGGAHGADGGTPPHTPAPARRPVGDFVPGSGKDLTPEQLQEGLQKALDGDYAGLRIKVDGVFPMDNQLGWSAQIVDQAGNPVGRMDRDFIRKEDGTLAVKHNIMKIDDPAYRGKGVGSAISRDLENWYRKSGVSEIQLTAAKENGAYTWARRDYDWVQEKSAKKIFNRINVKMKDPEWDLSPEELAAAQDIVNRARNNPFGSPDYPTPREIANIGRGSGRENPFGKRVLVGQRWEGRKLL</sequence>
<name>A0ABS4Y807_9ACTN</name>
<dbReference type="Gene3D" id="3.40.630.30">
    <property type="match status" value="1"/>
</dbReference>
<feature type="compositionally biased region" description="Gly residues" evidence="1">
    <location>
        <begin position="607"/>
        <end position="616"/>
    </location>
</feature>
<dbReference type="SUPFAM" id="SSF55729">
    <property type="entry name" value="Acyl-CoA N-acyltransferases (Nat)"/>
    <property type="match status" value="1"/>
</dbReference>
<dbReference type="EMBL" id="JAGIOH010000001">
    <property type="protein sequence ID" value="MBP2404924.1"/>
    <property type="molecule type" value="Genomic_DNA"/>
</dbReference>
<dbReference type="InterPro" id="IPR016181">
    <property type="entry name" value="Acyl_CoA_acyltransferase"/>
</dbReference>
<accession>A0ABS4Y807</accession>
<dbReference type="RefSeq" id="WP_209516573.1">
    <property type="nucleotide sequence ID" value="NZ_JAGIOH010000001.1"/>
</dbReference>
<feature type="compositionally biased region" description="Gly residues" evidence="1">
    <location>
        <begin position="524"/>
        <end position="565"/>
    </location>
</feature>